<evidence type="ECO:0000313" key="1">
    <source>
        <dbReference type="EMBL" id="KAJ9654453.1"/>
    </source>
</evidence>
<dbReference type="Proteomes" id="UP001172386">
    <property type="component" value="Unassembled WGS sequence"/>
</dbReference>
<evidence type="ECO:0000313" key="2">
    <source>
        <dbReference type="Proteomes" id="UP001172386"/>
    </source>
</evidence>
<gene>
    <name evidence="1" type="ORF">H2198_006533</name>
</gene>
<sequence length="284" mass="32029">MAVPNPDTMRAFGVDGTPTPLLGGRGLCYRVGDTVLRPSDNDDETNWIARVLHDLPSSAAYRISQPKAVAAEPTNFIHNGWTAWSFLPGEAGVTPRFADILRVSRVFHTDIASLDLQKPQFLEQRTNRWHEADLVTWGEKRLEDIEKVNEEILALFQPMLEKLQQIKRPLPANLSYQVIHADLTGNVLFDDDAPPGIIDITPYWRPAEYAEAIIVADGLVWHGEGQDLIEIYGMDDVRLQLLVRAVYWRCITFAIDTDVQWVQQHVAKADFQGALDIIHDLIGK</sequence>
<keyword evidence="2" id="KW-1185">Reference proteome</keyword>
<protein>
    <submittedName>
        <fullName evidence="1">Uncharacterized protein</fullName>
    </submittedName>
</protein>
<organism evidence="1 2">
    <name type="scientific">Neophaeococcomyces mojaviensis</name>
    <dbReference type="NCBI Taxonomy" id="3383035"/>
    <lineage>
        <taxon>Eukaryota</taxon>
        <taxon>Fungi</taxon>
        <taxon>Dikarya</taxon>
        <taxon>Ascomycota</taxon>
        <taxon>Pezizomycotina</taxon>
        <taxon>Eurotiomycetes</taxon>
        <taxon>Chaetothyriomycetidae</taxon>
        <taxon>Chaetothyriales</taxon>
        <taxon>Chaetothyriales incertae sedis</taxon>
        <taxon>Neophaeococcomyces</taxon>
    </lineage>
</organism>
<name>A0ACC3A2S9_9EURO</name>
<comment type="caution">
    <text evidence="1">The sequence shown here is derived from an EMBL/GenBank/DDBJ whole genome shotgun (WGS) entry which is preliminary data.</text>
</comment>
<reference evidence="1" key="1">
    <citation type="submission" date="2022-10" db="EMBL/GenBank/DDBJ databases">
        <title>Culturing micro-colonial fungi from biological soil crusts in the Mojave desert and describing Neophaeococcomyces mojavensis, and introducing the new genera and species Taxawa tesnikishii.</title>
        <authorList>
            <person name="Kurbessoian T."/>
            <person name="Stajich J.E."/>
        </authorList>
    </citation>
    <scope>NUCLEOTIDE SEQUENCE</scope>
    <source>
        <strain evidence="1">JES_112</strain>
    </source>
</reference>
<proteinExistence type="predicted"/>
<dbReference type="EMBL" id="JAPDRQ010000121">
    <property type="protein sequence ID" value="KAJ9654453.1"/>
    <property type="molecule type" value="Genomic_DNA"/>
</dbReference>
<accession>A0ACC3A2S9</accession>